<dbReference type="Pfam" id="PF17963">
    <property type="entry name" value="Big_9"/>
    <property type="match status" value="2"/>
</dbReference>
<sequence length="2590" mass="279383">MYILTLLLFAATVAAQEPYVIDRVCQGIERTYRIDGEAGSSWKWMLSDADGNAIALSNPAGTDFSDTDKDGNPIQGSEITIDWEVVPGTYDLSVEQTSIHGCIVHELGQVEVYPDAEADAGNPLTVCVDDPIVLTEASATEYSSLEWTSSGDGTFDDATLLNPSYTAGENDKQNGSVILTLTAQGLLNNGTCEPAVSTIEVTINPIPNLVINDPGPICEPETFKLSDPLITAGSETGLEFTYWKDIDATEQLQNYTDIATSGTYYIKGTNPTTGCYAIKPVTLTINPMPSLVITDPDPVCEPTTIDLTDPARTAGSEAELDFSYWKDINATEQLLDYTAVAVSKTYYIKATNPTTGCYDIQEINININPQPELTITDPDPVCEPTTIDLTDPAIFAGSKVPASSDTTYWEDAMATIPLTNYTAIATSGTYFIKLQAPGGCSDVQPVNISINPRPGLIITDPDPVCEPETVDLSRPEVTAGSEPGMVLTYWEDATASIPLDNYNNVTSSGSYYIKSTNPTTNCEIIELVEVTINPLPNLVIVNPDPVCEPETVDLSNPSITTGSETGLLFTYWEDFDATLPLSNYQTINTGGNYYIKAENPTTGCYNVKEVTVVINPQPVLILNDPQEVCAPNIVDLSDLSVTQGSAVGIALSYWEDIDATQPLDNYNAITVNGTYYIKGTDPTTGCYDIKPITVTIYPIPNLVIVDPDPVCEPTTIDLTDPARTAGSDAGLDFSYWKDINATEQLLDYTAVAVSGTYYIKGTNPTTGCYDIQKVNITINPQPELTITDPDPVCEPATIDLTDPAILAGSKVPASSDTTYWEDAMATIPLTNYTAIATSGTYFIKLQAPGGCSDVQPVNISINPRPGLVITNPDPVCEPETVDLSLPEVTAGSEPGMVLTYWEDAKATIPLDNYNNVTSSGSYYIKSNNPTTGCEIVKLVEVIVSPQPELFISNPAPVCEPTTVDITLPSITAGSIIPSPPTISYWMDSDTTISIDNPTEIAVDGTYYIKVQAPGGCFDVKPVIVTITPLPGLVITNPDPVCEPSTVDLSLPEVTAGSEPGMVLTYWEDAAATIPLDNYNNVTSSGSYFIKSTNPTTNCTSIEKVEVTINSTPNLVISDPPAVCEPAAVDLTDELITIGSDPNLTFSYWQDADASIPLDNYSAISESGVYYIMGEDQITGCRAIAAVNVLINEQPQLVITNPPAICEPGIVDLTDPTIRSGSTIPPSSIISYWKDAAASIPVSSPENISSTGTYYIEIVAGSNCSEIKPVEVIVNPRPQLVITDPPVVCEPKTIDLSNPIITQGSSTDLPLTYWLDQNATTPLTNYDAINKSGTYYIKATQNGLCPIIKPVNVVISKPPNLVTTNPLAICEPGTVDITAPSVTAGSTIPATAVISYWLDSNTSQPLSQSDAEQISVGATYYIRVDVGNDCYDVKPVEVTIYPEPDLIIQDPIAVCEPDVIDLTTSEITPGLDPALVKTYWHDQAATNEISDPTTISVEGTYYIQVESANNCTNIEPVQVIINKPDALSFNLQTQLCVNSAPPALPTTSVGGITGSWNPATISTDQTGFFDYVFTPDPGQCAVENTVTVEITDEIVPIFDPMGPYCLGTTPPALPTVSNNNITGSWSPAVISTDHLGTDTYTFTPDPGQCATSTTIDITIEQSLSLDATPMNIDCKGDNSGSIQLTVTGGSGSYSYAWSNGATTRNIANLYAGTYQVTVVDQISGCENDISVTVSEPNLNDNEDPTLTAPPAVHTQCSTNWPAPYTTYSEFDAAGGYATDNLGYDVSTFEYVSEQSSQSGQSITLERIYRIRDYCGNPATAIQVFQSKDDIPPKAICNSIEISVDENGQYQLTNIDVQEIAQGSYDNCTSFDDLVLDFSPMIFDCEMVGTTATGTLTVTDLSGNVSTCEATIIILDTFAPEITCQSVTLYLDENGQANLGVDDVLTGVDDNCGIDNISLSQTEFFCEDVGTQPEVITVTDIHGLSASCEFNVTVLDTIKPRVTCHDLEVLLDRSEQFTLTYDLISSDIWDECGVERIEISKDLLTCADIGLNPVTITVYDVNGNSNECTSNVTVIADNQQPVATNDVDTTIMNISTTIAVLDNDYDPDGSIIPSSITITKNPAHGSLQINSDNTITYTPNNQYTGPDKFTYQICDDGVPCETKCDEATVSLTVLVPNVAPVATVDQFAGGCYTIFGSLLYNDYDPNGDQIIINTTPTLEPSQGVVTIFADGTFRYEFERGDAFIDSFRYQICDDNPYPLCSETTVYITIFADADCDGVADHIDIDDDNDGIIDVVEGDRAVDTDGDGIPDSLDIDADNDGIIDIIEAQEENKYIPPSGIDNNENGLDDIYEQGSQLGLDPTDTDGDGDPDYVDTDSDNDNVPDYIEGYDIGAKGIAELVPEISDIDGDGLDDAYDNFLGGFNENDLDDPFGTNPHLQDFDNDGTRDWRDTDDDNDMIPTAHEDLNNNNIYFDDDLDFDGHPEYLDYQGECTMFIPEGFSPNGDGIHDFFQIYCIDNYPNAKLLIFDRWGNKMYEHDKYGNLSYWGSFEKAWWDGSRTNEGAFSGEKLKPGNYLYVLVKGDGNTEKGFVMVSY</sequence>
<dbReference type="Gene3D" id="2.60.40.3440">
    <property type="match status" value="1"/>
</dbReference>
<proteinExistence type="predicted"/>
<organism evidence="3 4">
    <name type="scientific">Sunxiuqinia elliptica</name>
    <dbReference type="NCBI Taxonomy" id="655355"/>
    <lineage>
        <taxon>Bacteria</taxon>
        <taxon>Pseudomonadati</taxon>
        <taxon>Bacteroidota</taxon>
        <taxon>Bacteroidia</taxon>
        <taxon>Marinilabiliales</taxon>
        <taxon>Prolixibacteraceae</taxon>
        <taxon>Sunxiuqinia</taxon>
    </lineage>
</organism>
<dbReference type="InterPro" id="IPR026341">
    <property type="entry name" value="T9SS_type_B"/>
</dbReference>
<keyword evidence="1" id="KW-0732">Signal</keyword>
<feature type="region of interest" description="Disordered" evidence="2">
    <location>
        <begin position="2331"/>
        <end position="2380"/>
    </location>
</feature>
<dbReference type="STRING" id="655355.SAMN05216283_101933"/>
<evidence type="ECO:0000313" key="3">
    <source>
        <dbReference type="EMBL" id="SFE75463.1"/>
    </source>
</evidence>
<keyword evidence="4" id="KW-1185">Reference proteome</keyword>
<dbReference type="Proteomes" id="UP000198964">
    <property type="component" value="Unassembled WGS sequence"/>
</dbReference>
<dbReference type="GO" id="GO:0005509">
    <property type="term" value="F:calcium ion binding"/>
    <property type="evidence" value="ECO:0007669"/>
    <property type="project" value="InterPro"/>
</dbReference>
<dbReference type="SUPFAM" id="SSF103647">
    <property type="entry name" value="TSP type-3 repeat"/>
    <property type="match status" value="1"/>
</dbReference>
<accession>A0A1I2D5X4</accession>
<dbReference type="Pfam" id="PF13585">
    <property type="entry name" value="CHU_C"/>
    <property type="match status" value="1"/>
</dbReference>
<name>A0A1I2D5X4_9BACT</name>
<evidence type="ECO:0000313" key="4">
    <source>
        <dbReference type="Proteomes" id="UP000198964"/>
    </source>
</evidence>
<dbReference type="Gene3D" id="2.60.40.1220">
    <property type="match status" value="1"/>
</dbReference>
<evidence type="ECO:0000256" key="2">
    <source>
        <dbReference type="SAM" id="MobiDB-lite"/>
    </source>
</evidence>
<evidence type="ECO:0000256" key="1">
    <source>
        <dbReference type="ARBA" id="ARBA00022729"/>
    </source>
</evidence>
<gene>
    <name evidence="3" type="ORF">SAMN05216283_101933</name>
</gene>
<dbReference type="InterPro" id="IPR028974">
    <property type="entry name" value="TSP_type-3_rpt"/>
</dbReference>
<dbReference type="Gene3D" id="4.10.1080.10">
    <property type="entry name" value="TSP type-3 repeat"/>
    <property type="match status" value="1"/>
</dbReference>
<reference evidence="3 4" key="1">
    <citation type="submission" date="2016-10" db="EMBL/GenBank/DDBJ databases">
        <authorList>
            <person name="de Groot N.N."/>
        </authorList>
    </citation>
    <scope>NUCLEOTIDE SEQUENCE [LARGE SCALE GENOMIC DNA]</scope>
    <source>
        <strain evidence="3 4">CGMCC 1.9156</strain>
    </source>
</reference>
<dbReference type="InterPro" id="IPR014755">
    <property type="entry name" value="Cu-Rt/internalin_Ig-like"/>
</dbReference>
<protein>
    <submittedName>
        <fullName evidence="3">Gliding motility-associated C-terminal domain-containing protein</fullName>
    </submittedName>
</protein>
<dbReference type="Pfam" id="PF13573">
    <property type="entry name" value="SprB"/>
    <property type="match status" value="1"/>
</dbReference>
<dbReference type="Gene3D" id="2.60.40.740">
    <property type="match status" value="1"/>
</dbReference>
<feature type="compositionally biased region" description="Acidic residues" evidence="2">
    <location>
        <begin position="2359"/>
        <end position="2378"/>
    </location>
</feature>
<dbReference type="InterPro" id="IPR025667">
    <property type="entry name" value="SprB_repeat"/>
</dbReference>
<dbReference type="NCBIfam" id="TIGR04131">
    <property type="entry name" value="Bac_Flav_CTERM"/>
    <property type="match status" value="1"/>
</dbReference>
<dbReference type="EMBL" id="FONW01000001">
    <property type="protein sequence ID" value="SFE75463.1"/>
    <property type="molecule type" value="Genomic_DNA"/>
</dbReference>